<dbReference type="KEGG" id="aon:DEH84_06375"/>
<dbReference type="EMBL" id="CP029210">
    <property type="protein sequence ID" value="AWI53100.1"/>
    <property type="molecule type" value="Genomic_DNA"/>
</dbReference>
<dbReference type="OrthoDB" id="9797595at2"/>
<organism evidence="2 3">
    <name type="scientific">Aquabacterium olei</name>
    <dbReference type="NCBI Taxonomy" id="1296669"/>
    <lineage>
        <taxon>Bacteria</taxon>
        <taxon>Pseudomonadati</taxon>
        <taxon>Pseudomonadota</taxon>
        <taxon>Betaproteobacteria</taxon>
        <taxon>Burkholderiales</taxon>
        <taxon>Aquabacterium</taxon>
    </lineage>
</organism>
<feature type="compositionally biased region" description="Low complexity" evidence="1">
    <location>
        <begin position="153"/>
        <end position="165"/>
    </location>
</feature>
<evidence type="ECO:0000256" key="1">
    <source>
        <dbReference type="SAM" id="MobiDB-lite"/>
    </source>
</evidence>
<keyword evidence="3" id="KW-1185">Reference proteome</keyword>
<dbReference type="RefSeq" id="WP_109035807.1">
    <property type="nucleotide sequence ID" value="NZ_CP029210.1"/>
</dbReference>
<evidence type="ECO:0000313" key="3">
    <source>
        <dbReference type="Proteomes" id="UP000244892"/>
    </source>
</evidence>
<protein>
    <submittedName>
        <fullName evidence="2">Transcriptional regulator</fullName>
    </submittedName>
</protein>
<dbReference type="AlphaFoldDB" id="A0A2U8FQ54"/>
<reference evidence="2 3" key="1">
    <citation type="submission" date="2018-05" db="EMBL/GenBank/DDBJ databases">
        <title>complete genome sequence of Aquabacterium olei NBRC 110486.</title>
        <authorList>
            <person name="Tang B."/>
            <person name="Chang J."/>
            <person name="Zhang L."/>
            <person name="Yang H."/>
        </authorList>
    </citation>
    <scope>NUCLEOTIDE SEQUENCE [LARGE SCALE GENOMIC DNA]</scope>
    <source>
        <strain evidence="2 3">NBRC 110486</strain>
    </source>
</reference>
<gene>
    <name evidence="2" type="ORF">DEH84_06375</name>
</gene>
<evidence type="ECO:0000313" key="2">
    <source>
        <dbReference type="EMBL" id="AWI53100.1"/>
    </source>
</evidence>
<dbReference type="Proteomes" id="UP000244892">
    <property type="component" value="Chromosome"/>
</dbReference>
<accession>A0A2U8FQ54</accession>
<proteinExistence type="predicted"/>
<name>A0A2U8FQ54_9BURK</name>
<feature type="region of interest" description="Disordered" evidence="1">
    <location>
        <begin position="135"/>
        <end position="174"/>
    </location>
</feature>
<sequence>MTTHTTLHKLARGLGWFSIALGTAELLRPAPAARLTGMRSQPRLIRAFGAREIVTGAGLLLARNPAPWLWARVAGDVLDVAAVGYDARDTFQRRRVPARTGVTLGALAGVLLVDLLSAQAATRHTRRQCAATRYDYSDRSGWPAPPEQMRGLAAQTPAASSAQSPFMSESSVNS</sequence>